<dbReference type="Proteomes" id="UP000614996">
    <property type="component" value="Unassembled WGS sequence"/>
</dbReference>
<evidence type="ECO:0000256" key="1">
    <source>
        <dbReference type="SAM" id="SignalP"/>
    </source>
</evidence>
<keyword evidence="1" id="KW-0732">Signal</keyword>
<dbReference type="AlphaFoldDB" id="A0A8J4EL32"/>
<evidence type="ECO:0000313" key="3">
    <source>
        <dbReference type="Proteomes" id="UP000614996"/>
    </source>
</evidence>
<dbReference type="EMBL" id="BOPO01000004">
    <property type="protein sequence ID" value="GIL25164.1"/>
    <property type="molecule type" value="Genomic_DNA"/>
</dbReference>
<keyword evidence="3" id="KW-1185">Reference proteome</keyword>
<accession>A0A8J4EL32</accession>
<gene>
    <name evidence="2" type="ORF">NUM_04190</name>
</gene>
<dbReference type="RefSeq" id="WP_207122801.1">
    <property type="nucleotide sequence ID" value="NZ_BOPO01000004.1"/>
</dbReference>
<organism evidence="2 3">
    <name type="scientific">Actinocatenispora comari</name>
    <dbReference type="NCBI Taxonomy" id="2807577"/>
    <lineage>
        <taxon>Bacteria</taxon>
        <taxon>Bacillati</taxon>
        <taxon>Actinomycetota</taxon>
        <taxon>Actinomycetes</taxon>
        <taxon>Micromonosporales</taxon>
        <taxon>Micromonosporaceae</taxon>
        <taxon>Actinocatenispora</taxon>
    </lineage>
</organism>
<feature type="chain" id="PRO_5035197446" description="Secreted protein" evidence="1">
    <location>
        <begin position="27"/>
        <end position="322"/>
    </location>
</feature>
<feature type="signal peptide" evidence="1">
    <location>
        <begin position="1"/>
        <end position="26"/>
    </location>
</feature>
<sequence length="322" mass="33796">MHRKFLAMAAVATVAGGLLAAGSANAAPTPQDNTVRTVDKQLFIPGNTMNGDFSTATLSRRGVTLAVSAPGDQAGYLRPLAARTPLANVASFGYTTIQLAARPANAALLPTLQLGVYDTAGDWDGTLVYDPAQGGSTVDGTRFDTSQTSGGWWWTKNPDATHKVSDRRSLADWGSADLKGFTVGYYGVELGTFPAPQAVKASVDDVHIVTDAQDVTDHFTSQAAPPAFQPSVLAPANLCRVSSSASPNAWQVTNVSGGRDRTFHAGVTYDGRTTWFGYPHTVKAGQSTAIVSPYGGKLTIQWDDGAGNKKLAYATSNHTIVC</sequence>
<evidence type="ECO:0008006" key="4">
    <source>
        <dbReference type="Google" id="ProtNLM"/>
    </source>
</evidence>
<reference evidence="3" key="1">
    <citation type="journal article" date="2021" name="Int. J. Syst. Evol. Microbiol.">
        <title>Actinocatenispora comari sp. nov., an endophytic actinomycete isolated from aerial parts of Comarum salesowianum.</title>
        <authorList>
            <person name="Oyunbileg N."/>
            <person name="Iizaka Y."/>
            <person name="Hamada M."/>
            <person name="Davaapurev B.O."/>
            <person name="Fukumoto A."/>
            <person name="Tsetseg B."/>
            <person name="Kato F."/>
            <person name="Tamura T."/>
            <person name="Batkhuu J."/>
            <person name="Anzai Y."/>
        </authorList>
    </citation>
    <scope>NUCLEOTIDE SEQUENCE [LARGE SCALE GENOMIC DNA]</scope>
    <source>
        <strain evidence="3">NUM-2625</strain>
    </source>
</reference>
<protein>
    <recommendedName>
        <fullName evidence="4">Secreted protein</fullName>
    </recommendedName>
</protein>
<evidence type="ECO:0000313" key="2">
    <source>
        <dbReference type="EMBL" id="GIL25164.1"/>
    </source>
</evidence>
<name>A0A8J4EL32_9ACTN</name>
<comment type="caution">
    <text evidence="2">The sequence shown here is derived from an EMBL/GenBank/DDBJ whole genome shotgun (WGS) entry which is preliminary data.</text>
</comment>
<proteinExistence type="predicted"/>